<dbReference type="GO" id="GO:0005886">
    <property type="term" value="C:plasma membrane"/>
    <property type="evidence" value="ECO:0007669"/>
    <property type="project" value="TreeGrafter"/>
</dbReference>
<gene>
    <name evidence="3" type="primary">Contig17786.g18906</name>
    <name evidence="3" type="ORF">STYLEM_1622</name>
</gene>
<reference evidence="3 4" key="1">
    <citation type="submission" date="2014-06" db="EMBL/GenBank/DDBJ databases">
        <authorList>
            <person name="Swart Estienne"/>
        </authorList>
    </citation>
    <scope>NUCLEOTIDE SEQUENCE [LARGE SCALE GENOMIC DNA]</scope>
    <source>
        <strain evidence="3 4">130c</strain>
    </source>
</reference>
<evidence type="ECO:0000313" key="4">
    <source>
        <dbReference type="Proteomes" id="UP000039865"/>
    </source>
</evidence>
<dbReference type="PANTHER" id="PTHR23248">
    <property type="entry name" value="PHOSPHOLIPID SCRAMBLASE-RELATED"/>
    <property type="match status" value="1"/>
</dbReference>
<keyword evidence="4" id="KW-1185">Reference proteome</keyword>
<dbReference type="PANTHER" id="PTHR23248:SF9">
    <property type="entry name" value="PHOSPHOLIPID SCRAMBLASE"/>
    <property type="match status" value="1"/>
</dbReference>
<name>A0A077ZSX8_STYLE</name>
<evidence type="ECO:0000313" key="3">
    <source>
        <dbReference type="EMBL" id="CDW72659.1"/>
    </source>
</evidence>
<dbReference type="Proteomes" id="UP000039865">
    <property type="component" value="Unassembled WGS sequence"/>
</dbReference>
<evidence type="ECO:0000256" key="2">
    <source>
        <dbReference type="RuleBase" id="RU363116"/>
    </source>
</evidence>
<comment type="similarity">
    <text evidence="1 2">Belongs to the phospholipid scramblase family.</text>
</comment>
<dbReference type="GO" id="GO:0017128">
    <property type="term" value="F:phospholipid scramblase activity"/>
    <property type="evidence" value="ECO:0007669"/>
    <property type="project" value="InterPro"/>
</dbReference>
<evidence type="ECO:0000256" key="1">
    <source>
        <dbReference type="ARBA" id="ARBA00005350"/>
    </source>
</evidence>
<dbReference type="EMBL" id="CCKQ01001544">
    <property type="protein sequence ID" value="CDW72659.1"/>
    <property type="molecule type" value="Genomic_DNA"/>
</dbReference>
<dbReference type="InterPro" id="IPR005552">
    <property type="entry name" value="Scramblase"/>
</dbReference>
<protein>
    <recommendedName>
        <fullName evidence="2">Phospholipid scramblase</fullName>
    </recommendedName>
</protein>
<dbReference type="InParanoid" id="A0A077ZSX8"/>
<organism evidence="3 4">
    <name type="scientific">Stylonychia lemnae</name>
    <name type="common">Ciliate</name>
    <dbReference type="NCBI Taxonomy" id="5949"/>
    <lineage>
        <taxon>Eukaryota</taxon>
        <taxon>Sar</taxon>
        <taxon>Alveolata</taxon>
        <taxon>Ciliophora</taxon>
        <taxon>Intramacronucleata</taxon>
        <taxon>Spirotrichea</taxon>
        <taxon>Stichotrichia</taxon>
        <taxon>Sporadotrichida</taxon>
        <taxon>Oxytrichidae</taxon>
        <taxon>Stylonychinae</taxon>
        <taxon>Stylonychia</taxon>
    </lineage>
</organism>
<proteinExistence type="inferred from homology"/>
<sequence>MPMRCFVPSSCRGYECQFQAENNRRVIFSMSRPAKCTMLCISRPEISVYYLNAQKQKQLLKNEDQSEMVELDQFQDHLKSYQEEKEGKRELIGRAYLPFSFCGTSIIIYDENNLPIYQIFGTSWQCQLFFFPTPCGPCRDSVWIIADFKSTIEDPIGHIYKRWSNCFKQCMSTAPWYVIDFPENIDWKRKLLILSAVQLLDQHYFSGTCK</sequence>
<dbReference type="OrthoDB" id="191150at2759"/>
<dbReference type="AlphaFoldDB" id="A0A077ZSX8"/>
<dbReference type="Pfam" id="PF03803">
    <property type="entry name" value="Scramblase"/>
    <property type="match status" value="1"/>
</dbReference>
<dbReference type="OMA" id="ARPMMEV"/>
<accession>A0A077ZSX8</accession>